<dbReference type="InterPro" id="IPR011991">
    <property type="entry name" value="ArsR-like_HTH"/>
</dbReference>
<evidence type="ECO:0000313" key="6">
    <source>
        <dbReference type="EMBL" id="MFB9682080.1"/>
    </source>
</evidence>
<feature type="domain" description="HTH arsR-type" evidence="5">
    <location>
        <begin position="46"/>
        <end position="141"/>
    </location>
</feature>
<evidence type="ECO:0000256" key="4">
    <source>
        <dbReference type="SAM" id="MobiDB-lite"/>
    </source>
</evidence>
<dbReference type="PANTHER" id="PTHR43132">
    <property type="entry name" value="ARSENICAL RESISTANCE OPERON REPRESSOR ARSR-RELATED"/>
    <property type="match status" value="1"/>
</dbReference>
<gene>
    <name evidence="6" type="ORF">ACFFRH_41975</name>
</gene>
<keyword evidence="3" id="KW-0804">Transcription</keyword>
<organism evidence="6 7">
    <name type="scientific">Streptosporangium vulgare</name>
    <dbReference type="NCBI Taxonomy" id="46190"/>
    <lineage>
        <taxon>Bacteria</taxon>
        <taxon>Bacillati</taxon>
        <taxon>Actinomycetota</taxon>
        <taxon>Actinomycetes</taxon>
        <taxon>Streptosporangiales</taxon>
        <taxon>Streptosporangiaceae</taxon>
        <taxon>Streptosporangium</taxon>
    </lineage>
</organism>
<keyword evidence="7" id="KW-1185">Reference proteome</keyword>
<keyword evidence="1" id="KW-0805">Transcription regulation</keyword>
<sequence length="147" mass="15807">MPPRITVRAPADPSGHSPATVTVRPDTPSGSAVDAERVQSVRRALPPEPVVQELAQVFALLADPGRLRLTAALLHAGEMCVRDLAAVTGQSMSATSCALRLLRAHHVVQVRRAGRLAHYRLADSHMRMLFAQAITHIGHETGTHHGE</sequence>
<name>A0ABV5TUE5_9ACTN</name>
<comment type="caution">
    <text evidence="6">The sequence shown here is derived from an EMBL/GenBank/DDBJ whole genome shotgun (WGS) entry which is preliminary data.</text>
</comment>
<evidence type="ECO:0000256" key="2">
    <source>
        <dbReference type="ARBA" id="ARBA00023125"/>
    </source>
</evidence>
<protein>
    <submittedName>
        <fullName evidence="6">ArsR/SmtB family transcription factor</fullName>
    </submittedName>
</protein>
<dbReference type="Proteomes" id="UP001589610">
    <property type="component" value="Unassembled WGS sequence"/>
</dbReference>
<dbReference type="SMART" id="SM00418">
    <property type="entry name" value="HTH_ARSR"/>
    <property type="match status" value="1"/>
</dbReference>
<dbReference type="CDD" id="cd00090">
    <property type="entry name" value="HTH_ARSR"/>
    <property type="match status" value="1"/>
</dbReference>
<dbReference type="RefSeq" id="WP_386163617.1">
    <property type="nucleotide sequence ID" value="NZ_JBHMBS010000045.1"/>
</dbReference>
<keyword evidence="2" id="KW-0238">DNA-binding</keyword>
<dbReference type="PROSITE" id="PS50987">
    <property type="entry name" value="HTH_ARSR_2"/>
    <property type="match status" value="1"/>
</dbReference>
<proteinExistence type="predicted"/>
<dbReference type="InterPro" id="IPR036388">
    <property type="entry name" value="WH-like_DNA-bd_sf"/>
</dbReference>
<dbReference type="Pfam" id="PF01022">
    <property type="entry name" value="HTH_5"/>
    <property type="match status" value="1"/>
</dbReference>
<dbReference type="InterPro" id="IPR036390">
    <property type="entry name" value="WH_DNA-bd_sf"/>
</dbReference>
<dbReference type="InterPro" id="IPR001845">
    <property type="entry name" value="HTH_ArsR_DNA-bd_dom"/>
</dbReference>
<reference evidence="6 7" key="1">
    <citation type="submission" date="2024-09" db="EMBL/GenBank/DDBJ databases">
        <authorList>
            <person name="Sun Q."/>
            <person name="Mori K."/>
        </authorList>
    </citation>
    <scope>NUCLEOTIDE SEQUENCE [LARGE SCALE GENOMIC DNA]</scope>
    <source>
        <strain evidence="6 7">JCM 3028</strain>
    </source>
</reference>
<dbReference type="SUPFAM" id="SSF46785">
    <property type="entry name" value="Winged helix' DNA-binding domain"/>
    <property type="match status" value="1"/>
</dbReference>
<dbReference type="InterPro" id="IPR051011">
    <property type="entry name" value="Metal_resp_trans_reg"/>
</dbReference>
<dbReference type="EMBL" id="JBHMBS010000045">
    <property type="protein sequence ID" value="MFB9682080.1"/>
    <property type="molecule type" value="Genomic_DNA"/>
</dbReference>
<evidence type="ECO:0000313" key="7">
    <source>
        <dbReference type="Proteomes" id="UP001589610"/>
    </source>
</evidence>
<evidence type="ECO:0000256" key="3">
    <source>
        <dbReference type="ARBA" id="ARBA00023163"/>
    </source>
</evidence>
<dbReference type="NCBIfam" id="NF033788">
    <property type="entry name" value="HTH_metalloreg"/>
    <property type="match status" value="1"/>
</dbReference>
<dbReference type="PRINTS" id="PR00778">
    <property type="entry name" value="HTHARSR"/>
</dbReference>
<evidence type="ECO:0000259" key="5">
    <source>
        <dbReference type="PROSITE" id="PS50987"/>
    </source>
</evidence>
<feature type="region of interest" description="Disordered" evidence="4">
    <location>
        <begin position="1"/>
        <end position="33"/>
    </location>
</feature>
<accession>A0ABV5TUE5</accession>
<dbReference type="Gene3D" id="1.10.10.10">
    <property type="entry name" value="Winged helix-like DNA-binding domain superfamily/Winged helix DNA-binding domain"/>
    <property type="match status" value="1"/>
</dbReference>
<dbReference type="PANTHER" id="PTHR43132:SF6">
    <property type="entry name" value="HTH-TYPE TRANSCRIPTIONAL REPRESSOR CZRA"/>
    <property type="match status" value="1"/>
</dbReference>
<evidence type="ECO:0000256" key="1">
    <source>
        <dbReference type="ARBA" id="ARBA00023015"/>
    </source>
</evidence>